<dbReference type="PANTHER" id="PTHR43684:SF1">
    <property type="entry name" value="ENOYL-COA DELTA ISOMERASE 2"/>
    <property type="match status" value="1"/>
</dbReference>
<protein>
    <submittedName>
        <fullName evidence="4">Uncharacterized protein</fullName>
    </submittedName>
</protein>
<keyword evidence="2" id="KW-0576">Peroxisome</keyword>
<dbReference type="CDD" id="cd06558">
    <property type="entry name" value="crotonase-like"/>
    <property type="match status" value="1"/>
</dbReference>
<dbReference type="GO" id="GO:0005777">
    <property type="term" value="C:peroxisome"/>
    <property type="evidence" value="ECO:0007669"/>
    <property type="project" value="UniProtKB-SubCell"/>
</dbReference>
<evidence type="ECO:0000256" key="3">
    <source>
        <dbReference type="ARBA" id="ARBA00023235"/>
    </source>
</evidence>
<dbReference type="Gene3D" id="3.90.226.10">
    <property type="entry name" value="2-enoyl-CoA Hydratase, Chain A, domain 1"/>
    <property type="match status" value="1"/>
</dbReference>
<sequence>MSVIKVENRGRLRIIIIDNIRKRNALNRQGYMDLTKALRDADADDSVSVIAVTGVGDFYSSGNDLVSAMSGEYTPERAMEILRDLIRAFFTLRKILIAVVNGPAIGIAATTAALCDVIYAEKDAYFYTPFTSLGLCAEGCSSLTFPRILGKSKASEMLLLNHKMSAQEALQFNLVSELFSRNELESKIWPKLEAFAKLPYNSLIATKRLMKKFEQEELEAANREEIITLMERAQSEESFQAAMEFLQRKKKSNL</sequence>
<dbReference type="AlphaFoldDB" id="A0A1B0CZN3"/>
<dbReference type="EnsemblMetazoa" id="PPAI000555-RA">
    <property type="protein sequence ID" value="PPAI000555-PA"/>
    <property type="gene ID" value="PPAI000555"/>
</dbReference>
<dbReference type="PANTHER" id="PTHR43684">
    <property type="match status" value="1"/>
</dbReference>
<keyword evidence="3" id="KW-0413">Isomerase</keyword>
<dbReference type="Proteomes" id="UP000092462">
    <property type="component" value="Unassembled WGS sequence"/>
</dbReference>
<dbReference type="GO" id="GO:0004165">
    <property type="term" value="F:delta(3)-delta(2)-enoyl-CoA isomerase activity"/>
    <property type="evidence" value="ECO:0007669"/>
    <property type="project" value="UniProtKB-ARBA"/>
</dbReference>
<dbReference type="InterPro" id="IPR001753">
    <property type="entry name" value="Enoyl-CoA_hydra/iso"/>
</dbReference>
<accession>A0A1B0CZN3</accession>
<dbReference type="KEGG" id="ppap:129800884"/>
<dbReference type="InterPro" id="IPR029045">
    <property type="entry name" value="ClpP/crotonase-like_dom_sf"/>
</dbReference>
<reference evidence="4" key="1">
    <citation type="submission" date="2022-08" db="UniProtKB">
        <authorList>
            <consortium name="EnsemblMetazoa"/>
        </authorList>
    </citation>
    <scope>IDENTIFICATION</scope>
    <source>
        <strain evidence="4">Israel</strain>
    </source>
</reference>
<dbReference type="EMBL" id="AJVK01009642">
    <property type="status" value="NOT_ANNOTATED_CDS"/>
    <property type="molecule type" value="Genomic_DNA"/>
</dbReference>
<evidence type="ECO:0000256" key="1">
    <source>
        <dbReference type="ARBA" id="ARBA00004275"/>
    </source>
</evidence>
<dbReference type="SUPFAM" id="SSF52096">
    <property type="entry name" value="ClpP/crotonase"/>
    <property type="match status" value="1"/>
</dbReference>
<dbReference type="VEuPathDB" id="VectorBase:PPAPM1_001922"/>
<dbReference type="GeneID" id="129800884"/>
<evidence type="ECO:0000313" key="5">
    <source>
        <dbReference type="Proteomes" id="UP000092462"/>
    </source>
</evidence>
<dbReference type="Gene3D" id="1.10.12.10">
    <property type="entry name" value="Lyase 2-enoyl-coa Hydratase, Chain A, domain 2"/>
    <property type="match status" value="1"/>
</dbReference>
<dbReference type="InterPro" id="IPR051053">
    <property type="entry name" value="ECH/Chromodomain_protein"/>
</dbReference>
<dbReference type="Pfam" id="PF00378">
    <property type="entry name" value="ECH_1"/>
    <property type="match status" value="1"/>
</dbReference>
<evidence type="ECO:0000256" key="2">
    <source>
        <dbReference type="ARBA" id="ARBA00023140"/>
    </source>
</evidence>
<name>A0A1B0CZN3_PHLPP</name>
<dbReference type="InterPro" id="IPR014748">
    <property type="entry name" value="Enoyl-CoA_hydra_C"/>
</dbReference>
<dbReference type="VEuPathDB" id="VectorBase:PPAI000555"/>
<organism evidence="4 5">
    <name type="scientific">Phlebotomus papatasi</name>
    <name type="common">Sandfly</name>
    <dbReference type="NCBI Taxonomy" id="29031"/>
    <lineage>
        <taxon>Eukaryota</taxon>
        <taxon>Metazoa</taxon>
        <taxon>Ecdysozoa</taxon>
        <taxon>Arthropoda</taxon>
        <taxon>Hexapoda</taxon>
        <taxon>Insecta</taxon>
        <taxon>Pterygota</taxon>
        <taxon>Neoptera</taxon>
        <taxon>Endopterygota</taxon>
        <taxon>Diptera</taxon>
        <taxon>Nematocera</taxon>
        <taxon>Psychodoidea</taxon>
        <taxon>Psychodidae</taxon>
        <taxon>Phlebotomus</taxon>
        <taxon>Phlebotomus</taxon>
    </lineage>
</organism>
<proteinExistence type="predicted"/>
<dbReference type="OrthoDB" id="409763at2759"/>
<evidence type="ECO:0000313" key="4">
    <source>
        <dbReference type="EnsemblMetazoa" id="PPAI000555-PA"/>
    </source>
</evidence>
<keyword evidence="5" id="KW-1185">Reference proteome</keyword>
<dbReference type="RefSeq" id="XP_055701590.1">
    <property type="nucleotide sequence ID" value="XM_055845615.1"/>
</dbReference>
<comment type="subcellular location">
    <subcellularLocation>
        <location evidence="1">Peroxisome</location>
    </subcellularLocation>
</comment>